<dbReference type="GO" id="GO:0005886">
    <property type="term" value="C:plasma membrane"/>
    <property type="evidence" value="ECO:0007669"/>
    <property type="project" value="TreeGrafter"/>
</dbReference>
<keyword evidence="12" id="KW-1185">Reference proteome</keyword>
<protein>
    <submittedName>
        <fullName evidence="11">G-protein coupled receptor C02B8.5</fullName>
    </submittedName>
</protein>
<keyword evidence="2 9" id="KW-0812">Transmembrane</keyword>
<dbReference type="EMBL" id="JASAOG010000010">
    <property type="protein sequence ID" value="KAK0066677.1"/>
    <property type="molecule type" value="Genomic_DNA"/>
</dbReference>
<dbReference type="AlphaFoldDB" id="A0AAD8FIW7"/>
<feature type="transmembrane region" description="Helical" evidence="9">
    <location>
        <begin position="158"/>
        <end position="179"/>
    </location>
</feature>
<evidence type="ECO:0000256" key="4">
    <source>
        <dbReference type="ARBA" id="ARBA00023040"/>
    </source>
</evidence>
<keyword evidence="5 9" id="KW-0472">Membrane</keyword>
<dbReference type="InterPro" id="IPR000276">
    <property type="entry name" value="GPCR_Rhodpsn"/>
</dbReference>
<reference evidence="11" key="1">
    <citation type="journal article" date="2023" name="PLoS Negl. Trop. Dis.">
        <title>A genome sequence for Biomphalaria pfeifferi, the major vector snail for the human-infecting parasite Schistosoma mansoni.</title>
        <authorList>
            <person name="Bu L."/>
            <person name="Lu L."/>
            <person name="Laidemitt M.R."/>
            <person name="Zhang S.M."/>
            <person name="Mutuku M."/>
            <person name="Mkoji G."/>
            <person name="Steinauer M."/>
            <person name="Loker E.S."/>
        </authorList>
    </citation>
    <scope>NUCLEOTIDE SEQUENCE</scope>
    <source>
        <strain evidence="11">KasaAsao</strain>
    </source>
</reference>
<evidence type="ECO:0000256" key="3">
    <source>
        <dbReference type="ARBA" id="ARBA00022989"/>
    </source>
</evidence>
<feature type="transmembrane region" description="Helical" evidence="9">
    <location>
        <begin position="36"/>
        <end position="62"/>
    </location>
</feature>
<keyword evidence="7" id="KW-0807">Transducer</keyword>
<dbReference type="Pfam" id="PF00001">
    <property type="entry name" value="7tm_1"/>
    <property type="match status" value="1"/>
</dbReference>
<feature type="transmembrane region" description="Helical" evidence="9">
    <location>
        <begin position="218"/>
        <end position="238"/>
    </location>
</feature>
<evidence type="ECO:0000259" key="10">
    <source>
        <dbReference type="PROSITE" id="PS50262"/>
    </source>
</evidence>
<feature type="region of interest" description="Disordered" evidence="8">
    <location>
        <begin position="354"/>
        <end position="375"/>
    </location>
</feature>
<proteinExistence type="predicted"/>
<evidence type="ECO:0000256" key="8">
    <source>
        <dbReference type="SAM" id="MobiDB-lite"/>
    </source>
</evidence>
<evidence type="ECO:0000313" key="11">
    <source>
        <dbReference type="EMBL" id="KAK0066677.1"/>
    </source>
</evidence>
<evidence type="ECO:0000256" key="9">
    <source>
        <dbReference type="SAM" id="Phobius"/>
    </source>
</evidence>
<dbReference type="InterPro" id="IPR017452">
    <property type="entry name" value="GPCR_Rhodpsn_7TM"/>
</dbReference>
<dbReference type="SUPFAM" id="SSF81321">
    <property type="entry name" value="Family A G protein-coupled receptor-like"/>
    <property type="match status" value="1"/>
</dbReference>
<sequence>MIDSYFNTLDLVNGTTRGTVSVAQPDGLVSYEVREIVVTANIFFGEIVGLLGIVANVINVVVFSKIGFGDTVNISLAALAVSDIGALVTLQWFNVLLNPWFLQLDLPFLPLEIASLTAGYPHNYFVKVTGFITAFVAFERCLCVTLPFKVKTLITKTFAIGFNVAVFFAIALTMFPVYYTAYYDWKFDAKKNKTVLGIFYTTNINDVLGPSLFLTNSVVPLVSFIFIILCNIVIAFMLKRAAAWRQMSTGASNTAPAAAVSLKEKKMVKMIVTVSVIFIICFIPSSAMLTARALIPELSITGVYSNINAMVATYAMEMETVNSSITIVVYYRMSSKYKETILLMFGWQNNTQKKQSKSQSSFPKMKPNDLMKPLI</sequence>
<name>A0AAD8FIW7_BIOPF</name>
<evidence type="ECO:0000256" key="5">
    <source>
        <dbReference type="ARBA" id="ARBA00023136"/>
    </source>
</evidence>
<keyword evidence="6 11" id="KW-0675">Receptor</keyword>
<feature type="transmembrane region" description="Helical" evidence="9">
    <location>
        <begin position="124"/>
        <end position="146"/>
    </location>
</feature>
<dbReference type="PANTHER" id="PTHR24243:SF233">
    <property type="entry name" value="THYROTROPIN-RELEASING HORMONE RECEPTOR"/>
    <property type="match status" value="1"/>
</dbReference>
<evidence type="ECO:0000256" key="7">
    <source>
        <dbReference type="ARBA" id="ARBA00023224"/>
    </source>
</evidence>
<feature type="domain" description="G-protein coupled receptors family 1 profile" evidence="10">
    <location>
        <begin position="55"/>
        <end position="330"/>
    </location>
</feature>
<organism evidence="11 12">
    <name type="scientific">Biomphalaria pfeifferi</name>
    <name type="common">Bloodfluke planorb</name>
    <name type="synonym">Freshwater snail</name>
    <dbReference type="NCBI Taxonomy" id="112525"/>
    <lineage>
        <taxon>Eukaryota</taxon>
        <taxon>Metazoa</taxon>
        <taxon>Spiralia</taxon>
        <taxon>Lophotrochozoa</taxon>
        <taxon>Mollusca</taxon>
        <taxon>Gastropoda</taxon>
        <taxon>Heterobranchia</taxon>
        <taxon>Euthyneura</taxon>
        <taxon>Panpulmonata</taxon>
        <taxon>Hygrophila</taxon>
        <taxon>Lymnaeoidea</taxon>
        <taxon>Planorbidae</taxon>
        <taxon>Biomphalaria</taxon>
    </lineage>
</organism>
<feature type="transmembrane region" description="Helical" evidence="9">
    <location>
        <begin position="271"/>
        <end position="295"/>
    </location>
</feature>
<gene>
    <name evidence="11" type="ORF">Bpfe_004109</name>
</gene>
<dbReference type="PRINTS" id="PR00237">
    <property type="entry name" value="GPCRRHODOPSN"/>
</dbReference>
<keyword evidence="4" id="KW-0297">G-protein coupled receptor</keyword>
<keyword evidence="3 9" id="KW-1133">Transmembrane helix</keyword>
<dbReference type="PANTHER" id="PTHR24243">
    <property type="entry name" value="G-PROTEIN COUPLED RECEPTOR"/>
    <property type="match status" value="1"/>
</dbReference>
<evidence type="ECO:0000313" key="12">
    <source>
        <dbReference type="Proteomes" id="UP001233172"/>
    </source>
</evidence>
<comment type="subcellular location">
    <subcellularLocation>
        <location evidence="1">Membrane</location>
        <topology evidence="1">Multi-pass membrane protein</topology>
    </subcellularLocation>
</comment>
<dbReference type="Proteomes" id="UP001233172">
    <property type="component" value="Unassembled WGS sequence"/>
</dbReference>
<feature type="transmembrane region" description="Helical" evidence="9">
    <location>
        <begin position="307"/>
        <end position="331"/>
    </location>
</feature>
<evidence type="ECO:0000256" key="2">
    <source>
        <dbReference type="ARBA" id="ARBA00022692"/>
    </source>
</evidence>
<feature type="transmembrane region" description="Helical" evidence="9">
    <location>
        <begin position="74"/>
        <end position="93"/>
    </location>
</feature>
<dbReference type="GO" id="GO:0004930">
    <property type="term" value="F:G protein-coupled receptor activity"/>
    <property type="evidence" value="ECO:0007669"/>
    <property type="project" value="UniProtKB-KW"/>
</dbReference>
<reference evidence="11" key="2">
    <citation type="submission" date="2023-04" db="EMBL/GenBank/DDBJ databases">
        <authorList>
            <person name="Bu L."/>
            <person name="Lu L."/>
            <person name="Laidemitt M.R."/>
            <person name="Zhang S.M."/>
            <person name="Mutuku M."/>
            <person name="Mkoji G."/>
            <person name="Steinauer M."/>
            <person name="Loker E.S."/>
        </authorList>
    </citation>
    <scope>NUCLEOTIDE SEQUENCE</scope>
    <source>
        <strain evidence="11">KasaAsao</strain>
        <tissue evidence="11">Whole Snail</tissue>
    </source>
</reference>
<dbReference type="PROSITE" id="PS50262">
    <property type="entry name" value="G_PROTEIN_RECEP_F1_2"/>
    <property type="match status" value="1"/>
</dbReference>
<dbReference type="Gene3D" id="1.20.1070.10">
    <property type="entry name" value="Rhodopsin 7-helix transmembrane proteins"/>
    <property type="match status" value="1"/>
</dbReference>
<evidence type="ECO:0000256" key="1">
    <source>
        <dbReference type="ARBA" id="ARBA00004141"/>
    </source>
</evidence>
<accession>A0AAD8FIW7</accession>
<comment type="caution">
    <text evidence="11">The sequence shown here is derived from an EMBL/GenBank/DDBJ whole genome shotgun (WGS) entry which is preliminary data.</text>
</comment>
<evidence type="ECO:0000256" key="6">
    <source>
        <dbReference type="ARBA" id="ARBA00023170"/>
    </source>
</evidence>